<evidence type="ECO:0000256" key="1">
    <source>
        <dbReference type="PIRNR" id="PIRNR033490"/>
    </source>
</evidence>
<dbReference type="EMBL" id="MHBZ01000013">
    <property type="protein sequence ID" value="OGY11672.1"/>
    <property type="molecule type" value="Genomic_DNA"/>
</dbReference>
<organism evidence="2 3">
    <name type="scientific">Candidatus Blackburnbacteria bacterium RIFCSPHIGHO2_02_FULL_44_20</name>
    <dbReference type="NCBI Taxonomy" id="1797516"/>
    <lineage>
        <taxon>Bacteria</taxon>
        <taxon>Candidatus Blackburniibacteriota</taxon>
    </lineage>
</organism>
<dbReference type="GO" id="GO:0016787">
    <property type="term" value="F:hydrolase activity"/>
    <property type="evidence" value="ECO:0007669"/>
    <property type="project" value="UniProtKB-KW"/>
</dbReference>
<gene>
    <name evidence="2" type="ORF">A3D26_00985</name>
</gene>
<dbReference type="EC" id="3.1.-.-" evidence="1"/>
<dbReference type="GO" id="GO:0006402">
    <property type="term" value="P:mRNA catabolic process"/>
    <property type="evidence" value="ECO:0007669"/>
    <property type="project" value="TreeGrafter"/>
</dbReference>
<dbReference type="Gene3D" id="2.30.30.110">
    <property type="match status" value="1"/>
</dbReference>
<dbReference type="PANTHER" id="PTHR33988">
    <property type="entry name" value="ENDORIBONUCLEASE MAZF-RELATED"/>
    <property type="match status" value="1"/>
</dbReference>
<dbReference type="Proteomes" id="UP000178319">
    <property type="component" value="Unassembled WGS sequence"/>
</dbReference>
<dbReference type="Pfam" id="PF02452">
    <property type="entry name" value="PemK_toxin"/>
    <property type="match status" value="1"/>
</dbReference>
<keyword evidence="1" id="KW-0540">Nuclease</keyword>
<dbReference type="GO" id="GO:0004521">
    <property type="term" value="F:RNA endonuclease activity"/>
    <property type="evidence" value="ECO:0007669"/>
    <property type="project" value="TreeGrafter"/>
</dbReference>
<dbReference type="PANTHER" id="PTHR33988:SF2">
    <property type="entry name" value="ENDORIBONUCLEASE MAZF"/>
    <property type="match status" value="1"/>
</dbReference>
<reference evidence="2 3" key="1">
    <citation type="journal article" date="2016" name="Nat. Commun.">
        <title>Thousands of microbial genomes shed light on interconnected biogeochemical processes in an aquifer system.</title>
        <authorList>
            <person name="Anantharaman K."/>
            <person name="Brown C.T."/>
            <person name="Hug L.A."/>
            <person name="Sharon I."/>
            <person name="Castelle C.J."/>
            <person name="Probst A.J."/>
            <person name="Thomas B.C."/>
            <person name="Singh A."/>
            <person name="Wilkins M.J."/>
            <person name="Karaoz U."/>
            <person name="Brodie E.L."/>
            <person name="Williams K.H."/>
            <person name="Hubbard S.S."/>
            <person name="Banfield J.F."/>
        </authorList>
    </citation>
    <scope>NUCLEOTIDE SEQUENCE [LARGE SCALE GENOMIC DNA]</scope>
</reference>
<comment type="similarity">
    <text evidence="1">Belongs to the PemK/MazF family.</text>
</comment>
<dbReference type="GO" id="GO:0003677">
    <property type="term" value="F:DNA binding"/>
    <property type="evidence" value="ECO:0007669"/>
    <property type="project" value="InterPro"/>
</dbReference>
<comment type="caution">
    <text evidence="2">The sequence shown here is derived from an EMBL/GenBank/DDBJ whole genome shotgun (WGS) entry which is preliminary data.</text>
</comment>
<evidence type="ECO:0000313" key="3">
    <source>
        <dbReference type="Proteomes" id="UP000178319"/>
    </source>
</evidence>
<name>A0A1G1V8Y9_9BACT</name>
<protein>
    <recommendedName>
        <fullName evidence="1">mRNA interferase</fullName>
        <ecNumber evidence="1">3.1.-.-</ecNumber>
    </recommendedName>
</protein>
<accession>A0A1G1V8Y9</accession>
<sequence>MKFGKNYPKRGEVFIADLRPASGREIHKVRPVVVLSNNILNRTLPVVLVAPFSSIVPQFVGPDVVKIGSEELEIAKESVILPSHMRALDKDRLVKRVGALSKQKLGELETSIRIVLSI</sequence>
<keyword evidence="1" id="KW-0378">Hydrolase</keyword>
<dbReference type="InterPro" id="IPR003477">
    <property type="entry name" value="PemK-like"/>
</dbReference>
<dbReference type="PIRSF" id="PIRSF033490">
    <property type="entry name" value="MazF"/>
    <property type="match status" value="1"/>
</dbReference>
<keyword evidence="1" id="KW-0255">Endonuclease</keyword>
<dbReference type="InterPro" id="IPR011067">
    <property type="entry name" value="Plasmid_toxin/cell-grow_inhib"/>
</dbReference>
<proteinExistence type="inferred from homology"/>
<comment type="function">
    <text evidence="1">Toxic component of a type II toxin-antitoxin (TA) system.</text>
</comment>
<dbReference type="STRING" id="1797516.A3D26_00985"/>
<dbReference type="GO" id="GO:0016075">
    <property type="term" value="P:rRNA catabolic process"/>
    <property type="evidence" value="ECO:0007669"/>
    <property type="project" value="TreeGrafter"/>
</dbReference>
<dbReference type="SUPFAM" id="SSF50118">
    <property type="entry name" value="Cell growth inhibitor/plasmid maintenance toxic component"/>
    <property type="match status" value="1"/>
</dbReference>
<evidence type="ECO:0000313" key="2">
    <source>
        <dbReference type="EMBL" id="OGY11672.1"/>
    </source>
</evidence>
<dbReference type="AlphaFoldDB" id="A0A1G1V8Y9"/>